<feature type="DNA-binding region" description="Homeobox" evidence="6">
    <location>
        <begin position="277"/>
        <end position="336"/>
    </location>
</feature>
<dbReference type="CDD" id="cd00086">
    <property type="entry name" value="homeodomain"/>
    <property type="match status" value="1"/>
</dbReference>
<dbReference type="InterPro" id="IPR020479">
    <property type="entry name" value="HD_metazoa"/>
</dbReference>
<gene>
    <name evidence="10" type="ORF">HERILL_LOCUS705</name>
</gene>
<evidence type="ECO:0000256" key="7">
    <source>
        <dbReference type="RuleBase" id="RU000682"/>
    </source>
</evidence>
<accession>A0A7R8UAS5</accession>
<feature type="compositionally biased region" description="Basic and acidic residues" evidence="8">
    <location>
        <begin position="190"/>
        <end position="210"/>
    </location>
</feature>
<dbReference type="GO" id="GO:0000981">
    <property type="term" value="F:DNA-binding transcription factor activity, RNA polymerase II-specific"/>
    <property type="evidence" value="ECO:0007669"/>
    <property type="project" value="InterPro"/>
</dbReference>
<dbReference type="InterPro" id="IPR001356">
    <property type="entry name" value="HD"/>
</dbReference>
<dbReference type="FunCoup" id="A0A7R8UAS5">
    <property type="interactions" value="52"/>
</dbReference>
<evidence type="ECO:0000256" key="5">
    <source>
        <dbReference type="ARBA" id="ARBA00068822"/>
    </source>
</evidence>
<keyword evidence="3 6" id="KW-0371">Homeobox</keyword>
<dbReference type="Pfam" id="PF00046">
    <property type="entry name" value="Homeodomain"/>
    <property type="match status" value="1"/>
</dbReference>
<evidence type="ECO:0000256" key="8">
    <source>
        <dbReference type="SAM" id="MobiDB-lite"/>
    </source>
</evidence>
<dbReference type="PROSITE" id="PS50071">
    <property type="entry name" value="HOMEOBOX_2"/>
    <property type="match status" value="1"/>
</dbReference>
<evidence type="ECO:0000259" key="9">
    <source>
        <dbReference type="PROSITE" id="PS50071"/>
    </source>
</evidence>
<feature type="compositionally biased region" description="Polar residues" evidence="8">
    <location>
        <begin position="8"/>
        <end position="23"/>
    </location>
</feature>
<dbReference type="AlphaFoldDB" id="A0A7R8UAS5"/>
<dbReference type="Gene3D" id="1.10.10.60">
    <property type="entry name" value="Homeodomain-like"/>
    <property type="match status" value="1"/>
</dbReference>
<comment type="subcellular location">
    <subcellularLocation>
        <location evidence="1 6 7">Nucleus</location>
    </subcellularLocation>
</comment>
<evidence type="ECO:0000256" key="1">
    <source>
        <dbReference type="ARBA" id="ARBA00004123"/>
    </source>
</evidence>
<dbReference type="InParanoid" id="A0A7R8UAS5"/>
<feature type="region of interest" description="Disordered" evidence="8">
    <location>
        <begin position="185"/>
        <end position="282"/>
    </location>
</feature>
<name>A0A7R8UAS5_HERIL</name>
<evidence type="ECO:0000256" key="6">
    <source>
        <dbReference type="PROSITE-ProRule" id="PRU00108"/>
    </source>
</evidence>
<dbReference type="GO" id="GO:0051960">
    <property type="term" value="P:regulation of nervous system development"/>
    <property type="evidence" value="ECO:0007669"/>
    <property type="project" value="TreeGrafter"/>
</dbReference>
<feature type="region of interest" description="Disordered" evidence="8">
    <location>
        <begin position="1"/>
        <end position="23"/>
    </location>
</feature>
<reference evidence="10 11" key="1">
    <citation type="submission" date="2020-11" db="EMBL/GenBank/DDBJ databases">
        <authorList>
            <person name="Wallbank WR R."/>
            <person name="Pardo Diaz C."/>
            <person name="Kozak K."/>
            <person name="Martin S."/>
            <person name="Jiggins C."/>
            <person name="Moest M."/>
            <person name="Warren A I."/>
            <person name="Generalovic N T."/>
            <person name="Byers J.R.P. K."/>
            <person name="Montejo-Kovacevich G."/>
            <person name="Yen C E."/>
        </authorList>
    </citation>
    <scope>NUCLEOTIDE SEQUENCE [LARGE SCALE GENOMIC DNA]</scope>
</reference>
<feature type="region of interest" description="Disordered" evidence="8">
    <location>
        <begin position="376"/>
        <end position="429"/>
    </location>
</feature>
<proteinExistence type="predicted"/>
<dbReference type="GO" id="GO:0005634">
    <property type="term" value="C:nucleus"/>
    <property type="evidence" value="ECO:0007669"/>
    <property type="project" value="UniProtKB-SubCell"/>
</dbReference>
<dbReference type="FunFam" id="1.10.10.60:FF:000360">
    <property type="entry name" value="Gastrulation brain homeobox"/>
    <property type="match status" value="1"/>
</dbReference>
<sequence length="429" mass="47373">MDKIFETAPSSRNMSPRYTTPSNTTTFSIENLIASRNSLSARKVENVSPVPAVHPRLDTADHTDRLNYPMDAFAPVANLSFANFPMYNPWMGYLSQTHERLAQLFSYGTMAGSEQRQNLANLVAPGGYDRLAPDRMDPRILLGHPALGSEKLSSFMAGGNGENLANTKVSKLVINVGDCENYFGDSACSDENRRNDAKTENYARSDTEKNEEFEDSADSSSDISLTMSPNAESKNNDCPSDSEDYSEDGNTVLNMSGGNSFSDKSSQDNGGGSNSKSRRRRTAFTSEQLLELEREFHAKKYLSLTERSQIATSLKLSEVQVKIWFQNRRAKWKRVKAGLTSHGISRTGTGTSGTKIVVPIPVHVNRFAIRSQHQQMEKMGLTGPKPDLRRNPALDLSGFEKFGSHKDAAPPPLPPPTHWPPISDCKDNV</sequence>
<evidence type="ECO:0000313" key="11">
    <source>
        <dbReference type="Proteomes" id="UP000594454"/>
    </source>
</evidence>
<dbReference type="SUPFAM" id="SSF46689">
    <property type="entry name" value="Homeodomain-like"/>
    <property type="match status" value="1"/>
</dbReference>
<dbReference type="Proteomes" id="UP000594454">
    <property type="component" value="Chromosome 1"/>
</dbReference>
<keyword evidence="4 6" id="KW-0539">Nucleus</keyword>
<keyword evidence="11" id="KW-1185">Reference proteome</keyword>
<evidence type="ECO:0000256" key="2">
    <source>
        <dbReference type="ARBA" id="ARBA00023125"/>
    </source>
</evidence>
<evidence type="ECO:0000313" key="10">
    <source>
        <dbReference type="EMBL" id="CAD7077348.1"/>
    </source>
</evidence>
<dbReference type="GO" id="GO:0000977">
    <property type="term" value="F:RNA polymerase II transcription regulatory region sequence-specific DNA binding"/>
    <property type="evidence" value="ECO:0007669"/>
    <property type="project" value="TreeGrafter"/>
</dbReference>
<dbReference type="PRINTS" id="PR00024">
    <property type="entry name" value="HOMEOBOX"/>
</dbReference>
<dbReference type="OrthoDB" id="6159439at2759"/>
<dbReference type="InterPro" id="IPR042982">
    <property type="entry name" value="GBX-1/2"/>
</dbReference>
<protein>
    <recommendedName>
        <fullName evidence="5">Homeobox protein unplugged</fullName>
    </recommendedName>
</protein>
<feature type="domain" description="Homeobox" evidence="9">
    <location>
        <begin position="275"/>
        <end position="335"/>
    </location>
</feature>
<feature type="compositionally biased region" description="Polar residues" evidence="8">
    <location>
        <begin position="248"/>
        <end position="268"/>
    </location>
</feature>
<dbReference type="InterPro" id="IPR009057">
    <property type="entry name" value="Homeodomain-like_sf"/>
</dbReference>
<feature type="compositionally biased region" description="Pro residues" evidence="8">
    <location>
        <begin position="409"/>
        <end position="419"/>
    </location>
</feature>
<dbReference type="EMBL" id="LR899009">
    <property type="protein sequence ID" value="CAD7077348.1"/>
    <property type="molecule type" value="Genomic_DNA"/>
</dbReference>
<evidence type="ECO:0000256" key="3">
    <source>
        <dbReference type="ARBA" id="ARBA00023155"/>
    </source>
</evidence>
<dbReference type="PANTHER" id="PTHR24334">
    <property type="entry name" value="HOMEOBOX PROTEIN GBX"/>
    <property type="match status" value="1"/>
</dbReference>
<keyword evidence="2 6" id="KW-0238">DNA-binding</keyword>
<dbReference type="SMART" id="SM00389">
    <property type="entry name" value="HOX"/>
    <property type="match status" value="1"/>
</dbReference>
<dbReference type="PROSITE" id="PS00027">
    <property type="entry name" value="HOMEOBOX_1"/>
    <property type="match status" value="1"/>
</dbReference>
<evidence type="ECO:0000256" key="4">
    <source>
        <dbReference type="ARBA" id="ARBA00023242"/>
    </source>
</evidence>
<organism evidence="10 11">
    <name type="scientific">Hermetia illucens</name>
    <name type="common">Black soldier fly</name>
    <dbReference type="NCBI Taxonomy" id="343691"/>
    <lineage>
        <taxon>Eukaryota</taxon>
        <taxon>Metazoa</taxon>
        <taxon>Ecdysozoa</taxon>
        <taxon>Arthropoda</taxon>
        <taxon>Hexapoda</taxon>
        <taxon>Insecta</taxon>
        <taxon>Pterygota</taxon>
        <taxon>Neoptera</taxon>
        <taxon>Endopterygota</taxon>
        <taxon>Diptera</taxon>
        <taxon>Brachycera</taxon>
        <taxon>Stratiomyomorpha</taxon>
        <taxon>Stratiomyidae</taxon>
        <taxon>Hermetiinae</taxon>
        <taxon>Hermetia</taxon>
    </lineage>
</organism>
<dbReference type="PANTHER" id="PTHR24334:SF0">
    <property type="entry name" value="HOMEOBOX PROTEIN UNPLUGGED"/>
    <property type="match status" value="1"/>
</dbReference>
<dbReference type="InterPro" id="IPR017970">
    <property type="entry name" value="Homeobox_CS"/>
</dbReference>
<feature type="compositionally biased region" description="Polar residues" evidence="8">
    <location>
        <begin position="225"/>
        <end position="239"/>
    </location>
</feature>